<sequence length="152" mass="17504">MPSTRSGDRHTPNATPKKVIDIIMAEANQFEKDKANQRAYNNALQNKEYEILAALCENWMNSYLTVIKFLGHPNNFKLLNGWHPLMEKKNMMRLTAEWRKSNPPSPKQLPKIAPVASRNNSNLKKQPQAHNKGKSKEPATKPYRHSYRNPNV</sequence>
<protein>
    <submittedName>
        <fullName evidence="2">Uncharacterized protein</fullName>
    </submittedName>
</protein>
<feature type="compositionally biased region" description="Polar residues" evidence="1">
    <location>
        <begin position="117"/>
        <end position="129"/>
    </location>
</feature>
<dbReference type="Proteomes" id="UP000765509">
    <property type="component" value="Unassembled WGS sequence"/>
</dbReference>
<organism evidence="2 3">
    <name type="scientific">Austropuccinia psidii MF-1</name>
    <dbReference type="NCBI Taxonomy" id="1389203"/>
    <lineage>
        <taxon>Eukaryota</taxon>
        <taxon>Fungi</taxon>
        <taxon>Dikarya</taxon>
        <taxon>Basidiomycota</taxon>
        <taxon>Pucciniomycotina</taxon>
        <taxon>Pucciniomycetes</taxon>
        <taxon>Pucciniales</taxon>
        <taxon>Sphaerophragmiaceae</taxon>
        <taxon>Austropuccinia</taxon>
    </lineage>
</organism>
<dbReference type="EMBL" id="AVOT02009898">
    <property type="protein sequence ID" value="MBW0489036.1"/>
    <property type="molecule type" value="Genomic_DNA"/>
</dbReference>
<comment type="caution">
    <text evidence="2">The sequence shown here is derived from an EMBL/GenBank/DDBJ whole genome shotgun (WGS) entry which is preliminary data.</text>
</comment>
<proteinExistence type="predicted"/>
<evidence type="ECO:0000313" key="3">
    <source>
        <dbReference type="Proteomes" id="UP000765509"/>
    </source>
</evidence>
<evidence type="ECO:0000313" key="2">
    <source>
        <dbReference type="EMBL" id="MBW0489036.1"/>
    </source>
</evidence>
<keyword evidence="3" id="KW-1185">Reference proteome</keyword>
<feature type="compositionally biased region" description="Basic residues" evidence="1">
    <location>
        <begin position="142"/>
        <end position="152"/>
    </location>
</feature>
<evidence type="ECO:0000256" key="1">
    <source>
        <dbReference type="SAM" id="MobiDB-lite"/>
    </source>
</evidence>
<reference evidence="2" key="1">
    <citation type="submission" date="2021-03" db="EMBL/GenBank/DDBJ databases">
        <title>Draft genome sequence of rust myrtle Austropuccinia psidii MF-1, a brazilian biotype.</title>
        <authorList>
            <person name="Quecine M.C."/>
            <person name="Pachon D.M.R."/>
            <person name="Bonatelli M.L."/>
            <person name="Correr F.H."/>
            <person name="Franceschini L.M."/>
            <person name="Leite T.F."/>
            <person name="Margarido G.R.A."/>
            <person name="Almeida C.A."/>
            <person name="Ferrarezi J.A."/>
            <person name="Labate C.A."/>
        </authorList>
    </citation>
    <scope>NUCLEOTIDE SEQUENCE</scope>
    <source>
        <strain evidence="2">MF-1</strain>
    </source>
</reference>
<gene>
    <name evidence="2" type="ORF">O181_028751</name>
</gene>
<accession>A0A9Q3CV61</accession>
<dbReference type="AlphaFoldDB" id="A0A9Q3CV61"/>
<name>A0A9Q3CV61_9BASI</name>
<feature type="region of interest" description="Disordered" evidence="1">
    <location>
        <begin position="98"/>
        <end position="152"/>
    </location>
</feature>